<evidence type="ECO:0000313" key="2">
    <source>
        <dbReference type="EMBL" id="BBY65595.1"/>
    </source>
</evidence>
<dbReference type="Proteomes" id="UP000467148">
    <property type="component" value="Chromosome"/>
</dbReference>
<keyword evidence="3" id="KW-1185">Reference proteome</keyword>
<dbReference type="EMBL" id="AP022596">
    <property type="protein sequence ID" value="BBY65595.1"/>
    <property type="molecule type" value="Genomic_DNA"/>
</dbReference>
<proteinExistence type="predicted"/>
<dbReference type="Gene3D" id="3.30.70.100">
    <property type="match status" value="1"/>
</dbReference>
<dbReference type="SUPFAM" id="SSF55008">
    <property type="entry name" value="HMA, heavy metal-associated domain"/>
    <property type="match status" value="1"/>
</dbReference>
<gene>
    <name evidence="2" type="ORF">MHEL_38380</name>
</gene>
<evidence type="ECO:0000259" key="1">
    <source>
        <dbReference type="PROSITE" id="PS50846"/>
    </source>
</evidence>
<organism evidence="2 3">
    <name type="scientific">Mycolicibacterium helvum</name>
    <dbReference type="NCBI Taxonomy" id="1534349"/>
    <lineage>
        <taxon>Bacteria</taxon>
        <taxon>Bacillati</taxon>
        <taxon>Actinomycetota</taxon>
        <taxon>Actinomycetes</taxon>
        <taxon>Mycobacteriales</taxon>
        <taxon>Mycobacteriaceae</taxon>
        <taxon>Mycolicibacterium</taxon>
    </lineage>
</organism>
<evidence type="ECO:0000313" key="3">
    <source>
        <dbReference type="Proteomes" id="UP000467148"/>
    </source>
</evidence>
<dbReference type="KEGG" id="mhev:MHEL_38380"/>
<reference evidence="2 3" key="1">
    <citation type="journal article" date="2019" name="Emerg. Microbes Infect.">
        <title>Comprehensive subspecies identification of 175 nontuberculous mycobacteria species based on 7547 genomic profiles.</title>
        <authorList>
            <person name="Matsumoto Y."/>
            <person name="Kinjo T."/>
            <person name="Motooka D."/>
            <person name="Nabeya D."/>
            <person name="Jung N."/>
            <person name="Uechi K."/>
            <person name="Horii T."/>
            <person name="Iida T."/>
            <person name="Fujita J."/>
            <person name="Nakamura S."/>
        </authorList>
    </citation>
    <scope>NUCLEOTIDE SEQUENCE [LARGE SCALE GENOMIC DNA]</scope>
    <source>
        <strain evidence="2 3">JCM 30396</strain>
    </source>
</reference>
<accession>A0A7I7TB73</accession>
<dbReference type="CDD" id="cd00371">
    <property type="entry name" value="HMA"/>
    <property type="match status" value="1"/>
</dbReference>
<sequence length="121" mass="13150">MVVTDFSRVDDASPGTQRILLDVTGMTCGMCSSRIAKRLNKVDGVRASVDLASGIAIIDAGPGISSADLCLVVEKAGYRATEHVGIVTEGLDPSRHRVRSPFRQLVDMVVMLFSWFGIRRR</sequence>
<dbReference type="AlphaFoldDB" id="A0A7I7TB73"/>
<protein>
    <recommendedName>
        <fullName evidence="1">HMA domain-containing protein</fullName>
    </recommendedName>
</protein>
<dbReference type="Pfam" id="PF00403">
    <property type="entry name" value="HMA"/>
    <property type="match status" value="1"/>
</dbReference>
<dbReference type="InterPro" id="IPR036163">
    <property type="entry name" value="HMA_dom_sf"/>
</dbReference>
<dbReference type="GO" id="GO:0046872">
    <property type="term" value="F:metal ion binding"/>
    <property type="evidence" value="ECO:0007669"/>
    <property type="project" value="InterPro"/>
</dbReference>
<dbReference type="PROSITE" id="PS50846">
    <property type="entry name" value="HMA_2"/>
    <property type="match status" value="1"/>
</dbReference>
<name>A0A7I7TB73_9MYCO</name>
<dbReference type="InterPro" id="IPR006121">
    <property type="entry name" value="HMA_dom"/>
</dbReference>
<feature type="domain" description="HMA" evidence="1">
    <location>
        <begin position="17"/>
        <end position="81"/>
    </location>
</feature>